<dbReference type="InterPro" id="IPR036565">
    <property type="entry name" value="Mur-like_cat_sf"/>
</dbReference>
<keyword evidence="15" id="KW-0472">Membrane</keyword>
<evidence type="ECO:0000256" key="14">
    <source>
        <dbReference type="HAMAP-Rule" id="MF_00046"/>
    </source>
</evidence>
<keyword evidence="10 14" id="KW-0573">Peptidoglycan synthesis</keyword>
<evidence type="ECO:0000256" key="15">
    <source>
        <dbReference type="SAM" id="Phobius"/>
    </source>
</evidence>
<protein>
    <recommendedName>
        <fullName evidence="3 14">UDP-N-acetylmuramate--L-alanine ligase</fullName>
        <ecNumber evidence="3 14">6.3.2.8</ecNumber>
    </recommendedName>
    <alternativeName>
        <fullName evidence="14">UDP-N-acetylmuramoyl-L-alanine synthetase</fullName>
    </alternativeName>
</protein>
<keyword evidence="5 14" id="KW-0436">Ligase</keyword>
<evidence type="ECO:0000256" key="10">
    <source>
        <dbReference type="ARBA" id="ARBA00022984"/>
    </source>
</evidence>
<evidence type="ECO:0000256" key="3">
    <source>
        <dbReference type="ARBA" id="ARBA00012211"/>
    </source>
</evidence>
<organism evidence="19 20">
    <name type="scientific">Candidatus Legionella polyplacis</name>
    <dbReference type="NCBI Taxonomy" id="2005262"/>
    <lineage>
        <taxon>Bacteria</taxon>
        <taxon>Pseudomonadati</taxon>
        <taxon>Pseudomonadota</taxon>
        <taxon>Gammaproteobacteria</taxon>
        <taxon>Legionellales</taxon>
        <taxon>Legionellaceae</taxon>
        <taxon>Legionella</taxon>
    </lineage>
</organism>
<evidence type="ECO:0000313" key="20">
    <source>
        <dbReference type="Proteomes" id="UP001368618"/>
    </source>
</evidence>
<dbReference type="PANTHER" id="PTHR43445:SF3">
    <property type="entry name" value="UDP-N-ACETYLMURAMATE--L-ALANINE LIGASE"/>
    <property type="match status" value="1"/>
</dbReference>
<dbReference type="InterPro" id="IPR036615">
    <property type="entry name" value="Mur_ligase_C_dom_sf"/>
</dbReference>
<dbReference type="NCBIfam" id="TIGR01082">
    <property type="entry name" value="murC"/>
    <property type="match status" value="1"/>
</dbReference>
<keyword evidence="9 14" id="KW-0133">Cell shape</keyword>
<dbReference type="InterPro" id="IPR050061">
    <property type="entry name" value="MurCDEF_pg_biosynth"/>
</dbReference>
<evidence type="ECO:0000256" key="13">
    <source>
        <dbReference type="ARBA" id="ARBA00047833"/>
    </source>
</evidence>
<comment type="subcellular location">
    <subcellularLocation>
        <location evidence="1 14">Cytoplasm</location>
    </subcellularLocation>
</comment>
<dbReference type="EMBL" id="CP135137">
    <property type="protein sequence ID" value="WWR11709.1"/>
    <property type="molecule type" value="Genomic_DNA"/>
</dbReference>
<evidence type="ECO:0000313" key="19">
    <source>
        <dbReference type="EMBL" id="WWR11709.1"/>
    </source>
</evidence>
<dbReference type="SUPFAM" id="SSF51984">
    <property type="entry name" value="MurCD N-terminal domain"/>
    <property type="match status" value="1"/>
</dbReference>
<evidence type="ECO:0000259" key="16">
    <source>
        <dbReference type="Pfam" id="PF01225"/>
    </source>
</evidence>
<dbReference type="Gene3D" id="3.40.50.720">
    <property type="entry name" value="NAD(P)-binding Rossmann-like Domain"/>
    <property type="match status" value="1"/>
</dbReference>
<dbReference type="Pfam" id="PF02875">
    <property type="entry name" value="Mur_ligase_C"/>
    <property type="match status" value="1"/>
</dbReference>
<comment type="catalytic activity">
    <reaction evidence="13 14">
        <text>UDP-N-acetyl-alpha-D-muramate + L-alanine + ATP = UDP-N-acetyl-alpha-D-muramoyl-L-alanine + ADP + phosphate + H(+)</text>
        <dbReference type="Rhea" id="RHEA:23372"/>
        <dbReference type="ChEBI" id="CHEBI:15378"/>
        <dbReference type="ChEBI" id="CHEBI:30616"/>
        <dbReference type="ChEBI" id="CHEBI:43474"/>
        <dbReference type="ChEBI" id="CHEBI:57972"/>
        <dbReference type="ChEBI" id="CHEBI:70757"/>
        <dbReference type="ChEBI" id="CHEBI:83898"/>
        <dbReference type="ChEBI" id="CHEBI:456216"/>
        <dbReference type="EC" id="6.3.2.8"/>
    </reaction>
</comment>
<evidence type="ECO:0000256" key="11">
    <source>
        <dbReference type="ARBA" id="ARBA00023306"/>
    </source>
</evidence>
<evidence type="ECO:0000256" key="6">
    <source>
        <dbReference type="ARBA" id="ARBA00022618"/>
    </source>
</evidence>
<dbReference type="GO" id="GO:0008763">
    <property type="term" value="F:UDP-N-acetylmuramate-L-alanine ligase activity"/>
    <property type="evidence" value="ECO:0007669"/>
    <property type="project" value="UniProtKB-EC"/>
</dbReference>
<dbReference type="HAMAP" id="MF_00046">
    <property type="entry name" value="MurC"/>
    <property type="match status" value="1"/>
</dbReference>
<dbReference type="RefSeq" id="WP_338516228.1">
    <property type="nucleotide sequence ID" value="NZ_CP135137.1"/>
</dbReference>
<dbReference type="Gene3D" id="3.40.1190.10">
    <property type="entry name" value="Mur-like, catalytic domain"/>
    <property type="match status" value="1"/>
</dbReference>
<dbReference type="SUPFAM" id="SSF53244">
    <property type="entry name" value="MurD-like peptide ligases, peptide-binding domain"/>
    <property type="match status" value="1"/>
</dbReference>
<dbReference type="Pfam" id="PF08245">
    <property type="entry name" value="Mur_ligase_M"/>
    <property type="match status" value="1"/>
</dbReference>
<comment type="similarity">
    <text evidence="14">Belongs to the MurCDEF family.</text>
</comment>
<evidence type="ECO:0000256" key="9">
    <source>
        <dbReference type="ARBA" id="ARBA00022960"/>
    </source>
</evidence>
<feature type="binding site" evidence="14">
    <location>
        <begin position="130"/>
        <end position="136"/>
    </location>
    <ligand>
        <name>ATP</name>
        <dbReference type="ChEBI" id="CHEBI:30616"/>
    </ligand>
</feature>
<reference evidence="19" key="1">
    <citation type="submission" date="2023-09" db="EMBL/GenBank/DDBJ databases">
        <title>Genomes of two closely related lineages of the louse Polyplax serrata with different host specificities.</title>
        <authorList>
            <person name="Martinu J."/>
            <person name="Tarabai H."/>
            <person name="Stefka J."/>
            <person name="Hypsa V."/>
        </authorList>
    </citation>
    <scope>NUCLEOTIDE SEQUENCE [LARGE SCALE GENOMIC DNA]</scope>
    <source>
        <strain evidence="19">98ZLc_SE</strain>
    </source>
</reference>
<evidence type="ECO:0000256" key="2">
    <source>
        <dbReference type="ARBA" id="ARBA00004752"/>
    </source>
</evidence>
<keyword evidence="15" id="KW-0812">Transmembrane</keyword>
<dbReference type="InterPro" id="IPR004101">
    <property type="entry name" value="Mur_ligase_C"/>
</dbReference>
<dbReference type="InterPro" id="IPR005758">
    <property type="entry name" value="UDP-N-AcMur_Ala_ligase_MurC"/>
</dbReference>
<proteinExistence type="inferred from homology"/>
<dbReference type="InterPro" id="IPR013221">
    <property type="entry name" value="Mur_ligase_cen"/>
</dbReference>
<keyword evidence="4 14" id="KW-0963">Cytoplasm</keyword>
<feature type="domain" description="Mur ligase N-terminal catalytic" evidence="16">
    <location>
        <begin position="25"/>
        <end position="123"/>
    </location>
</feature>
<feature type="domain" description="Mur ligase central" evidence="18">
    <location>
        <begin position="128"/>
        <end position="308"/>
    </location>
</feature>
<keyword evidence="8 14" id="KW-0067">ATP-binding</keyword>
<accession>A0ABZ2H0R7</accession>
<keyword evidence="15" id="KW-1133">Transmembrane helix</keyword>
<evidence type="ECO:0000256" key="7">
    <source>
        <dbReference type="ARBA" id="ARBA00022741"/>
    </source>
</evidence>
<evidence type="ECO:0000256" key="4">
    <source>
        <dbReference type="ARBA" id="ARBA00022490"/>
    </source>
</evidence>
<name>A0ABZ2H0R7_9GAMM</name>
<feature type="domain" description="Mur ligase C-terminal" evidence="17">
    <location>
        <begin position="332"/>
        <end position="466"/>
    </location>
</feature>
<feature type="transmembrane region" description="Helical" evidence="15">
    <location>
        <begin position="109"/>
        <end position="128"/>
    </location>
</feature>
<dbReference type="PANTHER" id="PTHR43445">
    <property type="entry name" value="UDP-N-ACETYLMURAMATE--L-ALANINE LIGASE-RELATED"/>
    <property type="match status" value="1"/>
</dbReference>
<sequence length="480" mass="54711">MYNQELRYYREEEYFDNINFFKYKNIHFIGIGGIGMSGIAKILYEKGYNITGSDLEDNYLIHSLRLLGIKINIGHKAINVLKSDLVIKSSAISMENVEIKFAIKHGIPIVSRGLMLAKLLYFYYGIIISGSHGKTTTSGLIVSIFIEYNIDINFIIGGILNVLNINAKSGKSKYFIAEADESDASFLFLKPDIVVVTNIEREHLDNYSNNFNNLSNAFINFINNVSCYGLSVICIDNKEINRKLLKINGYIRTYGFSKDADYRACDWVQIGLLSYFVVHRPKPFCSLRVKVILPGRHNVLNVLAAIAVSTEIGINDQCIINGLLKFKGVNRRFHILGKCFFKKGEALVISDYGHHPNEILSTINTIRSVWPNKRLIHVFQPHRYTRLKLLFAEFVNVLSLSEELFLLNVFGLDKNFINGVDSRILLNKIRQRFFNCKVTLINNDEIFLYLNLSVNNGDIILMQGAGNIHYLALSLLNLYK</sequence>
<dbReference type="SUPFAM" id="SSF53623">
    <property type="entry name" value="MurD-like peptide ligases, catalytic domain"/>
    <property type="match status" value="1"/>
</dbReference>
<dbReference type="Pfam" id="PF01225">
    <property type="entry name" value="Mur_ligase"/>
    <property type="match status" value="1"/>
</dbReference>
<keyword evidence="20" id="KW-1185">Reference proteome</keyword>
<gene>
    <name evidence="14 19" type="primary">murC</name>
    <name evidence="19" type="ORF">RQL39_00935</name>
</gene>
<dbReference type="EC" id="6.3.2.8" evidence="3 14"/>
<evidence type="ECO:0000259" key="18">
    <source>
        <dbReference type="Pfam" id="PF08245"/>
    </source>
</evidence>
<evidence type="ECO:0000256" key="1">
    <source>
        <dbReference type="ARBA" id="ARBA00004496"/>
    </source>
</evidence>
<keyword evidence="11 14" id="KW-0131">Cell cycle</keyword>
<dbReference type="Gene3D" id="3.90.190.20">
    <property type="entry name" value="Mur ligase, C-terminal domain"/>
    <property type="match status" value="1"/>
</dbReference>
<keyword evidence="12 14" id="KW-0961">Cell wall biogenesis/degradation</keyword>
<evidence type="ECO:0000256" key="8">
    <source>
        <dbReference type="ARBA" id="ARBA00022840"/>
    </source>
</evidence>
<evidence type="ECO:0000256" key="5">
    <source>
        <dbReference type="ARBA" id="ARBA00022598"/>
    </source>
</evidence>
<feature type="transmembrane region" description="Helical" evidence="15">
    <location>
        <begin position="140"/>
        <end position="163"/>
    </location>
</feature>
<comment type="pathway">
    <text evidence="2 14">Cell wall biogenesis; peptidoglycan biosynthesis.</text>
</comment>
<keyword evidence="6 14" id="KW-0132">Cell division</keyword>
<comment type="function">
    <text evidence="14">Cell wall formation.</text>
</comment>
<evidence type="ECO:0000259" key="17">
    <source>
        <dbReference type="Pfam" id="PF02875"/>
    </source>
</evidence>
<keyword evidence="7 14" id="KW-0547">Nucleotide-binding</keyword>
<evidence type="ECO:0000256" key="12">
    <source>
        <dbReference type="ARBA" id="ARBA00023316"/>
    </source>
</evidence>
<dbReference type="Proteomes" id="UP001368618">
    <property type="component" value="Chromosome"/>
</dbReference>
<dbReference type="InterPro" id="IPR000713">
    <property type="entry name" value="Mur_ligase_N"/>
</dbReference>